<evidence type="ECO:0000256" key="12">
    <source>
        <dbReference type="ARBA" id="ARBA00049878"/>
    </source>
</evidence>
<dbReference type="InterPro" id="IPR016155">
    <property type="entry name" value="Mopterin_synth/thiamin_S_b"/>
</dbReference>
<dbReference type="InterPro" id="IPR003448">
    <property type="entry name" value="Mopterin_biosynth_MoaE"/>
</dbReference>
<dbReference type="SUPFAM" id="SSF54690">
    <property type="entry name" value="Molybdopterin synthase subunit MoaE"/>
    <property type="match status" value="1"/>
</dbReference>
<keyword evidence="6" id="KW-0501">Molybdenum cofactor biosynthesis</keyword>
<dbReference type="InterPro" id="IPR036563">
    <property type="entry name" value="MoaE_sf"/>
</dbReference>
<evidence type="ECO:0000256" key="3">
    <source>
        <dbReference type="ARBA" id="ARBA00011950"/>
    </source>
</evidence>
<dbReference type="FunFam" id="3.90.1170.40:FF:000001">
    <property type="entry name" value="Molybdopterin synthase catalytic subunit MoaE"/>
    <property type="match status" value="1"/>
</dbReference>
<dbReference type="EMBL" id="LS483469">
    <property type="protein sequence ID" value="SQI44498.1"/>
    <property type="molecule type" value="Genomic_DNA"/>
</dbReference>
<dbReference type="NCBIfam" id="NF008347">
    <property type="entry name" value="PRK11130.1"/>
    <property type="match status" value="1"/>
</dbReference>
<proteinExistence type="inferred from homology"/>
<dbReference type="EC" id="2.8.1.12" evidence="3"/>
<evidence type="ECO:0000313" key="13">
    <source>
        <dbReference type="EMBL" id="SQI44498.1"/>
    </source>
</evidence>
<dbReference type="GO" id="GO:0006777">
    <property type="term" value="P:Mo-molybdopterin cofactor biosynthetic process"/>
    <property type="evidence" value="ECO:0007669"/>
    <property type="project" value="UniProtKB-KW"/>
</dbReference>
<evidence type="ECO:0000256" key="9">
    <source>
        <dbReference type="ARBA" id="ARBA00030407"/>
    </source>
</evidence>
<dbReference type="InterPro" id="IPR003749">
    <property type="entry name" value="ThiS/MoaD-like"/>
</dbReference>
<evidence type="ECO:0000256" key="2">
    <source>
        <dbReference type="ARBA" id="ARBA00005426"/>
    </source>
</evidence>
<dbReference type="NCBIfam" id="TIGR01682">
    <property type="entry name" value="moaD"/>
    <property type="match status" value="1"/>
</dbReference>
<evidence type="ECO:0000256" key="6">
    <source>
        <dbReference type="ARBA" id="ARBA00023150"/>
    </source>
</evidence>
<organism evidence="13 14">
    <name type="scientific">Serratia plymuthica</name>
    <dbReference type="NCBI Taxonomy" id="82996"/>
    <lineage>
        <taxon>Bacteria</taxon>
        <taxon>Pseudomonadati</taxon>
        <taxon>Pseudomonadota</taxon>
        <taxon>Gammaproteobacteria</taxon>
        <taxon>Enterobacterales</taxon>
        <taxon>Yersiniaceae</taxon>
        <taxon>Serratia</taxon>
    </lineage>
</organism>
<keyword evidence="5 13" id="KW-0808">Transferase</keyword>
<accession>A0A2X4V8J6</accession>
<comment type="pathway">
    <text evidence="1">Cofactor biosynthesis; molybdopterin biosynthesis.</text>
</comment>
<evidence type="ECO:0000256" key="5">
    <source>
        <dbReference type="ARBA" id="ARBA00022679"/>
    </source>
</evidence>
<evidence type="ECO:0000256" key="10">
    <source>
        <dbReference type="ARBA" id="ARBA00030781"/>
    </source>
</evidence>
<evidence type="ECO:0000313" key="14">
    <source>
        <dbReference type="Proteomes" id="UP000248897"/>
    </source>
</evidence>
<dbReference type="SUPFAM" id="SSF54285">
    <property type="entry name" value="MoaD/ThiS"/>
    <property type="match status" value="1"/>
</dbReference>
<dbReference type="STRING" id="82996.ADP72_17645"/>
<gene>
    <name evidence="13" type="primary">moaE_2</name>
    <name evidence="13" type="ORF">NCTC12961_04369</name>
</gene>
<evidence type="ECO:0000256" key="8">
    <source>
        <dbReference type="ARBA" id="ARBA00029745"/>
    </source>
</evidence>
<dbReference type="CDD" id="cd00756">
    <property type="entry name" value="MoaE"/>
    <property type="match status" value="1"/>
</dbReference>
<evidence type="ECO:0000256" key="4">
    <source>
        <dbReference type="ARBA" id="ARBA00013858"/>
    </source>
</evidence>
<dbReference type="NCBIfam" id="NF007959">
    <property type="entry name" value="PRK10678.1"/>
    <property type="match status" value="1"/>
</dbReference>
<dbReference type="GO" id="GO:0030366">
    <property type="term" value="F:molybdopterin synthase activity"/>
    <property type="evidence" value="ECO:0007669"/>
    <property type="project" value="UniProtKB-EC"/>
</dbReference>
<comment type="similarity">
    <text evidence="2">Belongs to the MoaE family.</text>
</comment>
<sequence>MIDVLFFAQVRELIGCNHLQLPADYATVATLRQALSLKGDRWALALEGDKLLAAVNQTLVPFDHPLNAGDEVAFYPPVTGVEMQNKIIVDTESFDIAREHQWLSASETEGAVVTFVGKVRNNNLGCDVNALTLEHYPGMTEKLLAQIVDEARLRWPLGRVVVFHRIGEMRAGDGIVLVGVSSAHRADAFLAAEFIMDYLKTKAPFWKRESTPQGELWVAARDKDCAAAERW</sequence>
<dbReference type="Pfam" id="PF02597">
    <property type="entry name" value="ThiS"/>
    <property type="match status" value="1"/>
</dbReference>
<dbReference type="Gene3D" id="3.90.1170.40">
    <property type="entry name" value="Molybdopterin biosynthesis MoaE subunit"/>
    <property type="match status" value="1"/>
</dbReference>
<dbReference type="Pfam" id="PF02391">
    <property type="entry name" value="MoaE"/>
    <property type="match status" value="1"/>
</dbReference>
<dbReference type="UniPathway" id="UPA00344"/>
<comment type="catalytic activity">
    <reaction evidence="12">
        <text>2 [molybdopterin-synthase sulfur-carrier protein]-C-terminal-Gly-aminoethanethioate + cyclic pyranopterin phosphate + H2O = molybdopterin + 2 [molybdopterin-synthase sulfur-carrier protein]-C-terminal Gly-Gly + 2 H(+)</text>
        <dbReference type="Rhea" id="RHEA:26333"/>
        <dbReference type="Rhea" id="RHEA-COMP:12202"/>
        <dbReference type="Rhea" id="RHEA-COMP:19907"/>
        <dbReference type="ChEBI" id="CHEBI:15377"/>
        <dbReference type="ChEBI" id="CHEBI:15378"/>
        <dbReference type="ChEBI" id="CHEBI:58698"/>
        <dbReference type="ChEBI" id="CHEBI:59648"/>
        <dbReference type="ChEBI" id="CHEBI:90778"/>
        <dbReference type="ChEBI" id="CHEBI:232372"/>
        <dbReference type="EC" id="2.8.1.12"/>
    </reaction>
</comment>
<dbReference type="CDD" id="cd00754">
    <property type="entry name" value="Ubl_MoaD"/>
    <property type="match status" value="1"/>
</dbReference>
<dbReference type="AlphaFoldDB" id="A0A2X4V8J6"/>
<dbReference type="Proteomes" id="UP000248897">
    <property type="component" value="Chromosome 1"/>
</dbReference>
<evidence type="ECO:0000256" key="7">
    <source>
        <dbReference type="ARBA" id="ARBA00026066"/>
    </source>
</evidence>
<dbReference type="PANTHER" id="PTHR23404">
    <property type="entry name" value="MOLYBDOPTERIN SYNTHASE RELATED"/>
    <property type="match status" value="1"/>
</dbReference>
<comment type="subunit">
    <text evidence="7">Heterotetramer of 2 MoaD subunits and 2 MoaE subunits. Also stable as homodimer. The enzyme changes between these two forms during catalysis.</text>
</comment>
<reference evidence="13 14" key="1">
    <citation type="submission" date="2018-06" db="EMBL/GenBank/DDBJ databases">
        <authorList>
            <consortium name="Pathogen Informatics"/>
            <person name="Doyle S."/>
        </authorList>
    </citation>
    <scope>NUCLEOTIDE SEQUENCE [LARGE SCALE GENOMIC DNA]</scope>
    <source>
        <strain evidence="13 14">NCTC12961</strain>
    </source>
</reference>
<evidence type="ECO:0000256" key="11">
    <source>
        <dbReference type="ARBA" id="ARBA00032474"/>
    </source>
</evidence>
<name>A0A2X4V8J6_SERPL</name>
<protein>
    <recommendedName>
        <fullName evidence="4">Molybdopterin synthase catalytic subunit</fullName>
        <ecNumber evidence="3">2.8.1.12</ecNumber>
    </recommendedName>
    <alternativeName>
        <fullName evidence="10">MPT synthase subunit 2</fullName>
    </alternativeName>
    <alternativeName>
        <fullName evidence="8">Molybdenum cofactor biosynthesis protein E</fullName>
    </alternativeName>
    <alternativeName>
        <fullName evidence="9">Molybdopterin-converting factor large subunit</fullName>
    </alternativeName>
    <alternativeName>
        <fullName evidence="11">Molybdopterin-converting factor subunit 2</fullName>
    </alternativeName>
</protein>
<dbReference type="Gene3D" id="3.10.20.30">
    <property type="match status" value="1"/>
</dbReference>
<evidence type="ECO:0000256" key="1">
    <source>
        <dbReference type="ARBA" id="ARBA00005046"/>
    </source>
</evidence>
<dbReference type="InterPro" id="IPR012675">
    <property type="entry name" value="Beta-grasp_dom_sf"/>
</dbReference>